<dbReference type="CDD" id="cd09917">
    <property type="entry name" value="F-box_SF"/>
    <property type="match status" value="1"/>
</dbReference>
<name>A0AAD6ZUQ8_9AGAR</name>
<reference evidence="2" key="1">
    <citation type="submission" date="2023-03" db="EMBL/GenBank/DDBJ databases">
        <title>Massive genome expansion in bonnet fungi (Mycena s.s.) driven by repeated elements and novel gene families across ecological guilds.</title>
        <authorList>
            <consortium name="Lawrence Berkeley National Laboratory"/>
            <person name="Harder C.B."/>
            <person name="Miyauchi S."/>
            <person name="Viragh M."/>
            <person name="Kuo A."/>
            <person name="Thoen E."/>
            <person name="Andreopoulos B."/>
            <person name="Lu D."/>
            <person name="Skrede I."/>
            <person name="Drula E."/>
            <person name="Henrissat B."/>
            <person name="Morin E."/>
            <person name="Kohler A."/>
            <person name="Barry K."/>
            <person name="LaButti K."/>
            <person name="Morin E."/>
            <person name="Salamov A."/>
            <person name="Lipzen A."/>
            <person name="Mereny Z."/>
            <person name="Hegedus B."/>
            <person name="Baldrian P."/>
            <person name="Stursova M."/>
            <person name="Weitz H."/>
            <person name="Taylor A."/>
            <person name="Grigoriev I.V."/>
            <person name="Nagy L.G."/>
            <person name="Martin F."/>
            <person name="Kauserud H."/>
        </authorList>
    </citation>
    <scope>NUCLEOTIDE SEQUENCE</scope>
    <source>
        <strain evidence="2">CBHHK002</strain>
    </source>
</reference>
<evidence type="ECO:0000313" key="2">
    <source>
        <dbReference type="EMBL" id="KAJ7339029.1"/>
    </source>
</evidence>
<dbReference type="Proteomes" id="UP001218218">
    <property type="component" value="Unassembled WGS sequence"/>
</dbReference>
<dbReference type="SUPFAM" id="SSF81383">
    <property type="entry name" value="F-box domain"/>
    <property type="match status" value="1"/>
</dbReference>
<protein>
    <recommendedName>
        <fullName evidence="1">F-box domain-containing protein</fullName>
    </recommendedName>
</protein>
<dbReference type="EMBL" id="JARIHO010000028">
    <property type="protein sequence ID" value="KAJ7339029.1"/>
    <property type="molecule type" value="Genomic_DNA"/>
</dbReference>
<proteinExistence type="predicted"/>
<gene>
    <name evidence="2" type="ORF">DFH08DRAFT_705089</name>
</gene>
<dbReference type="InterPro" id="IPR036047">
    <property type="entry name" value="F-box-like_dom_sf"/>
</dbReference>
<sequence length="215" mass="23865">MAPCNSCGTGFSSSLLPNAAQIAQLRDILRSNTVPLDVSTFGGTISAAPAELDRYDAEITRLEYHLKRLASERQSLVSSTDGCQSIFSPVRRLPAEILAQIFDMCSPIDIYHVSRHTTPQQEVSSSWYHVAMETPKLWSTIVVDTSLWDDCAPAAHTLLSLLEASLNKGGNHPLFVQVYCSEFDFHQHQENPKWPHRRKVGYGVLWGAMGCYGVL</sequence>
<accession>A0AAD6ZUQ8</accession>
<dbReference type="Gene3D" id="1.20.1280.50">
    <property type="match status" value="1"/>
</dbReference>
<evidence type="ECO:0000259" key="1">
    <source>
        <dbReference type="Pfam" id="PF12937"/>
    </source>
</evidence>
<organism evidence="2 3">
    <name type="scientific">Mycena albidolilacea</name>
    <dbReference type="NCBI Taxonomy" id="1033008"/>
    <lineage>
        <taxon>Eukaryota</taxon>
        <taxon>Fungi</taxon>
        <taxon>Dikarya</taxon>
        <taxon>Basidiomycota</taxon>
        <taxon>Agaricomycotina</taxon>
        <taxon>Agaricomycetes</taxon>
        <taxon>Agaricomycetidae</taxon>
        <taxon>Agaricales</taxon>
        <taxon>Marasmiineae</taxon>
        <taxon>Mycenaceae</taxon>
        <taxon>Mycena</taxon>
    </lineage>
</organism>
<dbReference type="Pfam" id="PF12937">
    <property type="entry name" value="F-box-like"/>
    <property type="match status" value="1"/>
</dbReference>
<evidence type="ECO:0000313" key="3">
    <source>
        <dbReference type="Proteomes" id="UP001218218"/>
    </source>
</evidence>
<feature type="domain" description="F-box" evidence="1">
    <location>
        <begin position="91"/>
        <end position="142"/>
    </location>
</feature>
<comment type="caution">
    <text evidence="2">The sequence shown here is derived from an EMBL/GenBank/DDBJ whole genome shotgun (WGS) entry which is preliminary data.</text>
</comment>
<dbReference type="InterPro" id="IPR001810">
    <property type="entry name" value="F-box_dom"/>
</dbReference>
<keyword evidence="3" id="KW-1185">Reference proteome</keyword>
<dbReference type="AlphaFoldDB" id="A0AAD6ZUQ8"/>